<name>A0A178CLL2_9EURO</name>
<evidence type="ECO:0000313" key="1">
    <source>
        <dbReference type="EMBL" id="OAL29721.1"/>
    </source>
</evidence>
<reference evidence="1 2" key="1">
    <citation type="submission" date="2016-03" db="EMBL/GenBank/DDBJ databases">
        <title>The draft genome sequence of Fonsecaea nubica causative agent of cutaneous subcutaneous infection in human host.</title>
        <authorList>
            <person name="Costa F."/>
            <person name="Sybren D.H."/>
            <person name="Raittz R.T."/>
            <person name="Weiss V.A."/>
            <person name="Leao A.C."/>
            <person name="Gomes R."/>
            <person name="De Souza E.M."/>
            <person name="Pedrosa F.O."/>
            <person name="Steffens M.B."/>
            <person name="Bombassaro A."/>
            <person name="Tadra-Sfeir M.Z."/>
            <person name="Moreno L.F."/>
            <person name="Najafzadeh M.J."/>
            <person name="Felipe M.S."/>
            <person name="Teixeira M."/>
            <person name="Sun J."/>
            <person name="Xi L."/>
            <person name="Castro M.A."/>
            <person name="Vicente V.A."/>
        </authorList>
    </citation>
    <scope>NUCLEOTIDE SEQUENCE [LARGE SCALE GENOMIC DNA]</scope>
    <source>
        <strain evidence="1 2">CBS 269.64</strain>
    </source>
</reference>
<proteinExistence type="predicted"/>
<dbReference type="Proteomes" id="UP000185904">
    <property type="component" value="Unassembled WGS sequence"/>
</dbReference>
<comment type="caution">
    <text evidence="1">The sequence shown here is derived from an EMBL/GenBank/DDBJ whole genome shotgun (WGS) entry which is preliminary data.</text>
</comment>
<gene>
    <name evidence="1" type="ORF">AYO20_09105</name>
</gene>
<accession>A0A178CLL2</accession>
<protein>
    <submittedName>
        <fullName evidence="1">Uncharacterized protein</fullName>
    </submittedName>
</protein>
<dbReference type="OrthoDB" id="5411916at2759"/>
<organism evidence="1 2">
    <name type="scientific">Fonsecaea nubica</name>
    <dbReference type="NCBI Taxonomy" id="856822"/>
    <lineage>
        <taxon>Eukaryota</taxon>
        <taxon>Fungi</taxon>
        <taxon>Dikarya</taxon>
        <taxon>Ascomycota</taxon>
        <taxon>Pezizomycotina</taxon>
        <taxon>Eurotiomycetes</taxon>
        <taxon>Chaetothyriomycetidae</taxon>
        <taxon>Chaetothyriales</taxon>
        <taxon>Herpotrichiellaceae</taxon>
        <taxon>Fonsecaea</taxon>
    </lineage>
</organism>
<dbReference type="EMBL" id="LVCJ01000080">
    <property type="protein sequence ID" value="OAL29721.1"/>
    <property type="molecule type" value="Genomic_DNA"/>
</dbReference>
<dbReference type="AlphaFoldDB" id="A0A178CLL2"/>
<sequence length="233" mass="26312">MATHDDVSQTLDSLKIVALYRVRGGTAQDRSRKMTELSGALYMFRTRAEGIESAILLFEDHDAVTTIDWSEICRITELGHAVGHRDAQIITLPDPLDTNYTTYVVSEDQLVINLLPPFVERGRGMSIDEKGRKSLQWIVESHARRTCVVNWPAAGTLMQPASQTVPWMGTCNNRQHWIHEFVPKLCNLETLTLSGCGYDSQCLSRLRGWTGQLDIEDDKGESEECRESNEIDK</sequence>
<evidence type="ECO:0000313" key="2">
    <source>
        <dbReference type="Proteomes" id="UP000185904"/>
    </source>
</evidence>
<dbReference type="GeneID" id="34592505"/>
<keyword evidence="2" id="KW-1185">Reference proteome</keyword>
<dbReference type="RefSeq" id="XP_022496651.1">
    <property type="nucleotide sequence ID" value="XM_022647377.1"/>
</dbReference>